<dbReference type="AlphaFoldDB" id="A0A6G1IAZ1"/>
<sequence>MRLQWRWDEWTRTKTGQNASADEMRKCGCTALRWYVRWSSVAAMLWCAVECCENIGQVGRIGVSACLRECVYRVLICGCAFAWGGGEEIGGRALELGAWELTLLGPQVNYAVQYTTTKGPSKRVLKLCRSDEFASADAT</sequence>
<evidence type="ECO:0000313" key="2">
    <source>
        <dbReference type="Proteomes" id="UP000799640"/>
    </source>
</evidence>
<keyword evidence="2" id="KW-1185">Reference proteome</keyword>
<gene>
    <name evidence="1" type="ORF">EJ06DRAFT_27238</name>
</gene>
<accession>A0A6G1IAZ1</accession>
<dbReference type="EMBL" id="ML996687">
    <property type="protein sequence ID" value="KAF2405468.1"/>
    <property type="molecule type" value="Genomic_DNA"/>
</dbReference>
<name>A0A6G1IAZ1_9PEZI</name>
<evidence type="ECO:0000313" key="1">
    <source>
        <dbReference type="EMBL" id="KAF2405468.1"/>
    </source>
</evidence>
<organism evidence="1 2">
    <name type="scientific">Trichodelitschia bisporula</name>
    <dbReference type="NCBI Taxonomy" id="703511"/>
    <lineage>
        <taxon>Eukaryota</taxon>
        <taxon>Fungi</taxon>
        <taxon>Dikarya</taxon>
        <taxon>Ascomycota</taxon>
        <taxon>Pezizomycotina</taxon>
        <taxon>Dothideomycetes</taxon>
        <taxon>Dothideomycetes incertae sedis</taxon>
        <taxon>Phaeotrichales</taxon>
        <taxon>Phaeotrichaceae</taxon>
        <taxon>Trichodelitschia</taxon>
    </lineage>
</organism>
<proteinExistence type="predicted"/>
<protein>
    <submittedName>
        <fullName evidence="1">Uncharacterized protein</fullName>
    </submittedName>
</protein>
<dbReference type="Proteomes" id="UP000799640">
    <property type="component" value="Unassembled WGS sequence"/>
</dbReference>
<reference evidence="1" key="1">
    <citation type="journal article" date="2020" name="Stud. Mycol.">
        <title>101 Dothideomycetes genomes: a test case for predicting lifestyles and emergence of pathogens.</title>
        <authorList>
            <person name="Haridas S."/>
            <person name="Albert R."/>
            <person name="Binder M."/>
            <person name="Bloem J."/>
            <person name="Labutti K."/>
            <person name="Salamov A."/>
            <person name="Andreopoulos B."/>
            <person name="Baker S."/>
            <person name="Barry K."/>
            <person name="Bills G."/>
            <person name="Bluhm B."/>
            <person name="Cannon C."/>
            <person name="Castanera R."/>
            <person name="Culley D."/>
            <person name="Daum C."/>
            <person name="Ezra D."/>
            <person name="Gonzalez J."/>
            <person name="Henrissat B."/>
            <person name="Kuo A."/>
            <person name="Liang C."/>
            <person name="Lipzen A."/>
            <person name="Lutzoni F."/>
            <person name="Magnuson J."/>
            <person name="Mondo S."/>
            <person name="Nolan M."/>
            <person name="Ohm R."/>
            <person name="Pangilinan J."/>
            <person name="Park H.-J."/>
            <person name="Ramirez L."/>
            <person name="Alfaro M."/>
            <person name="Sun H."/>
            <person name="Tritt A."/>
            <person name="Yoshinaga Y."/>
            <person name="Zwiers L.-H."/>
            <person name="Turgeon B."/>
            <person name="Goodwin S."/>
            <person name="Spatafora J."/>
            <person name="Crous P."/>
            <person name="Grigoriev I."/>
        </authorList>
    </citation>
    <scope>NUCLEOTIDE SEQUENCE</scope>
    <source>
        <strain evidence="1">CBS 262.69</strain>
    </source>
</reference>